<reference evidence="1" key="1">
    <citation type="submission" date="2020-01" db="EMBL/GenBank/DDBJ databases">
        <title>Development of genomics and gene disruption for Polysphondylium violaceum indicates a role for the polyketide synthase stlB in stalk morphogenesis.</title>
        <authorList>
            <person name="Narita B."/>
            <person name="Kawabe Y."/>
            <person name="Kin K."/>
            <person name="Saito T."/>
            <person name="Gibbs R."/>
            <person name="Kuspa A."/>
            <person name="Muzny D."/>
            <person name="Queller D."/>
            <person name="Richards S."/>
            <person name="Strassman J."/>
            <person name="Sucgang R."/>
            <person name="Worley K."/>
            <person name="Schaap P."/>
        </authorList>
    </citation>
    <scope>NUCLEOTIDE SEQUENCE</scope>
    <source>
        <strain evidence="1">QSvi11</strain>
    </source>
</reference>
<dbReference type="Gene3D" id="3.90.980.20">
    <property type="match status" value="1"/>
</dbReference>
<organism evidence="1 2">
    <name type="scientific">Polysphondylium violaceum</name>
    <dbReference type="NCBI Taxonomy" id="133409"/>
    <lineage>
        <taxon>Eukaryota</taxon>
        <taxon>Amoebozoa</taxon>
        <taxon>Evosea</taxon>
        <taxon>Eumycetozoa</taxon>
        <taxon>Dictyostelia</taxon>
        <taxon>Dictyosteliales</taxon>
        <taxon>Dictyosteliaceae</taxon>
        <taxon>Polysphondylium</taxon>
    </lineage>
</organism>
<keyword evidence="2" id="KW-1185">Reference proteome</keyword>
<comment type="caution">
    <text evidence="1">The sequence shown here is derived from an EMBL/GenBank/DDBJ whole genome shotgun (WGS) entry which is preliminary data.</text>
</comment>
<evidence type="ECO:0000313" key="1">
    <source>
        <dbReference type="EMBL" id="KAF2074199.1"/>
    </source>
</evidence>
<evidence type="ECO:0000313" key="2">
    <source>
        <dbReference type="Proteomes" id="UP000695562"/>
    </source>
</evidence>
<sequence>MSNNDINLLLSLKSPVTGPNNGVSLPPLNLTEMSDSQSHQIPISDDEEGEYYYFQPKYVAPSIPFTGRVCDEPACIMCQRGTPIIIKNNPTWSTIMRVVFFTLAKIGPDSTFFNLRNDVYSWMEDHWEILCDGSKDKDANWRKQVQDMLSHSKNLFESGALEYKQNGFWRLKTLGRQCDPWTILKAEREKSKIPTNKSRTASIKAKKTPSTAPKNALKANFKTKSKEMLETAVPFRNIHGTPYDQKLKIITSTSESILKTLLKSPLVWSNAVNLFFDEQSKEYQDLLAQFGGLSSNTRSSKSSTDSNQDKIDINSLLSNPSLD</sequence>
<protein>
    <submittedName>
        <fullName evidence="1">Uncharacterized protein</fullName>
    </submittedName>
</protein>
<name>A0A8J4PY55_9MYCE</name>
<dbReference type="Proteomes" id="UP000695562">
    <property type="component" value="Unassembled WGS sequence"/>
</dbReference>
<gene>
    <name evidence="1" type="ORF">CYY_004485</name>
</gene>
<proteinExistence type="predicted"/>
<dbReference type="EMBL" id="AJWJ01000159">
    <property type="protein sequence ID" value="KAF2074199.1"/>
    <property type="molecule type" value="Genomic_DNA"/>
</dbReference>
<dbReference type="OrthoDB" id="20747at2759"/>
<dbReference type="AlphaFoldDB" id="A0A8J4PY55"/>
<accession>A0A8J4PY55</accession>